<evidence type="ECO:0000313" key="2">
    <source>
        <dbReference type="Proteomes" id="UP000033699"/>
    </source>
</evidence>
<dbReference type="AlphaFoldDB" id="A0A0F2TCM4"/>
<dbReference type="RefSeq" id="WP_045699643.1">
    <property type="nucleotide sequence ID" value="NZ_JZKH01000047.1"/>
</dbReference>
<organism evidence="1 2">
    <name type="scientific">Streptomyces rubellomurinus (strain ATCC 31215)</name>
    <dbReference type="NCBI Taxonomy" id="359131"/>
    <lineage>
        <taxon>Bacteria</taxon>
        <taxon>Bacillati</taxon>
        <taxon>Actinomycetota</taxon>
        <taxon>Actinomycetes</taxon>
        <taxon>Kitasatosporales</taxon>
        <taxon>Streptomycetaceae</taxon>
        <taxon>Streptomyces</taxon>
    </lineage>
</organism>
<dbReference type="PATRIC" id="fig|359131.3.peg.5313"/>
<protein>
    <submittedName>
        <fullName evidence="1">Uncharacterized protein</fullName>
    </submittedName>
</protein>
<gene>
    <name evidence="1" type="ORF">VM95_22210</name>
</gene>
<dbReference type="OrthoDB" id="3394546at2"/>
<dbReference type="EMBL" id="JZKH01000047">
    <property type="protein sequence ID" value="KJS60256.1"/>
    <property type="molecule type" value="Genomic_DNA"/>
</dbReference>
<dbReference type="Proteomes" id="UP000033699">
    <property type="component" value="Unassembled WGS sequence"/>
</dbReference>
<comment type="caution">
    <text evidence="1">The sequence shown here is derived from an EMBL/GenBank/DDBJ whole genome shotgun (WGS) entry which is preliminary data.</text>
</comment>
<accession>A0A0F2TCM4</accession>
<name>A0A0F2TCM4_STRR3</name>
<sequence>MRTGGTWRLLRGEELLGEIVVDESEFAWTDGRFLPRPGFAEVKPWFDESAALLDAEEYEAFELAYDRIDGALTLVGPAGPAAEFLLHIRGDRARFRWSDEPFQDEER</sequence>
<reference evidence="1 2" key="1">
    <citation type="submission" date="2015-02" db="EMBL/GenBank/DDBJ databases">
        <authorList>
            <person name="Ju K.-S."/>
            <person name="Doroghazi J.R."/>
            <person name="Metcalf W."/>
        </authorList>
    </citation>
    <scope>NUCLEOTIDE SEQUENCE [LARGE SCALE GENOMIC DNA]</scope>
    <source>
        <strain evidence="1 2">ATCC 31215</strain>
    </source>
</reference>
<keyword evidence="2" id="KW-1185">Reference proteome</keyword>
<evidence type="ECO:0000313" key="1">
    <source>
        <dbReference type="EMBL" id="KJS60256.1"/>
    </source>
</evidence>
<proteinExistence type="predicted"/>